<reference evidence="2" key="2">
    <citation type="submission" date="2025-09" db="UniProtKB">
        <authorList>
            <consortium name="Ensembl"/>
        </authorList>
    </citation>
    <scope>IDENTIFICATION</scope>
</reference>
<proteinExistence type="predicted"/>
<reference evidence="2" key="1">
    <citation type="submission" date="2025-08" db="UniProtKB">
        <authorList>
            <consortium name="Ensembl"/>
        </authorList>
    </citation>
    <scope>IDENTIFICATION</scope>
</reference>
<keyword evidence="3" id="KW-1185">Reference proteome</keyword>
<dbReference type="InterPro" id="IPR036691">
    <property type="entry name" value="Endo/exonu/phosph_ase_sf"/>
</dbReference>
<dbReference type="InterPro" id="IPR043502">
    <property type="entry name" value="DNA/RNA_pol_sf"/>
</dbReference>
<evidence type="ECO:0000313" key="2">
    <source>
        <dbReference type="Ensembl" id="ENSNFUP00015037552.1"/>
    </source>
</evidence>
<dbReference type="SUPFAM" id="SSF56672">
    <property type="entry name" value="DNA/RNA polymerases"/>
    <property type="match status" value="1"/>
</dbReference>
<dbReference type="Pfam" id="PF00078">
    <property type="entry name" value="RVT_1"/>
    <property type="match status" value="1"/>
</dbReference>
<dbReference type="GeneTree" id="ENSGT01150000286909"/>
<dbReference type="Gene3D" id="3.60.10.10">
    <property type="entry name" value="Endonuclease/exonuclease/phosphatase"/>
    <property type="match status" value="1"/>
</dbReference>
<dbReference type="PROSITE" id="PS50878">
    <property type="entry name" value="RT_POL"/>
    <property type="match status" value="1"/>
</dbReference>
<dbReference type="Ensembl" id="ENSNFUT00015039207.1">
    <property type="protein sequence ID" value="ENSNFUP00015037552.1"/>
    <property type="gene ID" value="ENSNFUG00015018149.1"/>
</dbReference>
<accession>A0A8C6P2T5</accession>
<evidence type="ECO:0000259" key="1">
    <source>
        <dbReference type="PROSITE" id="PS50878"/>
    </source>
</evidence>
<dbReference type="InterPro" id="IPR000477">
    <property type="entry name" value="RT_dom"/>
</dbReference>
<dbReference type="AlphaFoldDB" id="A0A8C6P2T5"/>
<organism evidence="2 3">
    <name type="scientific">Nothobranchius furzeri</name>
    <name type="common">Turquoise killifish</name>
    <dbReference type="NCBI Taxonomy" id="105023"/>
    <lineage>
        <taxon>Eukaryota</taxon>
        <taxon>Metazoa</taxon>
        <taxon>Chordata</taxon>
        <taxon>Craniata</taxon>
        <taxon>Vertebrata</taxon>
        <taxon>Euteleostomi</taxon>
        <taxon>Actinopterygii</taxon>
        <taxon>Neopterygii</taxon>
        <taxon>Teleostei</taxon>
        <taxon>Neoteleostei</taxon>
        <taxon>Acanthomorphata</taxon>
        <taxon>Ovalentaria</taxon>
        <taxon>Atherinomorphae</taxon>
        <taxon>Cyprinodontiformes</taxon>
        <taxon>Nothobranchiidae</taxon>
        <taxon>Nothobranchius</taxon>
    </lineage>
</organism>
<name>A0A8C6P2T5_NOTFU</name>
<dbReference type="SUPFAM" id="SSF56219">
    <property type="entry name" value="DNase I-like"/>
    <property type="match status" value="1"/>
</dbReference>
<protein>
    <recommendedName>
        <fullName evidence="1">Reverse transcriptase domain-containing protein</fullName>
    </recommendedName>
</protein>
<feature type="domain" description="Reverse transcriptase" evidence="1">
    <location>
        <begin position="636"/>
        <end position="907"/>
    </location>
</feature>
<dbReference type="PANTHER" id="PTHR33332">
    <property type="entry name" value="REVERSE TRANSCRIPTASE DOMAIN-CONTAINING PROTEIN"/>
    <property type="match status" value="1"/>
</dbReference>
<evidence type="ECO:0000313" key="3">
    <source>
        <dbReference type="Proteomes" id="UP000694548"/>
    </source>
</evidence>
<dbReference type="Proteomes" id="UP000694548">
    <property type="component" value="Unassembled WGS sequence"/>
</dbReference>
<dbReference type="CDD" id="cd01650">
    <property type="entry name" value="RT_nLTR_like"/>
    <property type="match status" value="1"/>
</dbReference>
<sequence length="1104" mass="123406">MAPTVAARRLLLVIVVLALFLCHFLAFCDPIFKYDRLTLLDLRLSPGLGLHDAEFRLTFGHLFDKVPAFLLAVPDRVGRNPRRRRRRGKRGGIRVRIRAFRRDNSDGRFLQDVPLCDFSPGSIRVLQRQRLARARGSSQQAQRTGGVNPGNLLYPVRSGFWRTSDRLPSSSLPQLRIALLNVRSLGNKTAILKDFYTDNAVSLFCMTETWALPGEMASLVELCPPDCNVVNEPRLSGRGGGLLSLYCSNLPLKPLAGLMAPTSFEVSVFELGFSPPILVLPCYRPPRYNKDFINEFSNLLADVLPKYEQGIILGDFNIHVCCPLKPLVRDFMNVLDSFGLQQLVNVPTHADSHTLDLVLSFGLDVHDLSVDPVAFSNHAVITFSISCLLPPARRRSAHYSRRLSPSTTSNFLSVLDTDALAPPLSVSCIDVDGLLHRFSVTCSAALDAVAPLRPRRKQPTSDPWLNDYTRSLRRQCRVLERRWKRDRLSCSRLLLVDALSRYQRTVRSARNNYFSAIISQHHGDQSRLYSTVNSLLLLNESDGLNPTVALCTELQSFFFNKILGIRLSLQPQIHTIHVEPQDPPAFSDFAPVQLADLMKLISSMKPAGSSVDCLPAKMVRDSVSALSPALMNIFNISLSTGVFPKVFKDAVVQPILKKPGLDPSTYENFRPISKVPFLSKVLEKIVHGQITAHMNSNSLLDVFQSAFRPNHSTESALIRVLNDILVASDSGSMVLLLQLDLSAAFDTVDHQILLNRLGSWVGVTGVALKWFRSYLSNRTISVQIGDCASSSLPLPWGVPQGSVLGPLLFSIYLLPLGNILNQHGLSYHIYADDCQLYVEMDEKNAGSKLAACMDDVKGWLASNFLKLNEKKSEFIVFDPRNHHGSHPVCDLLTLNPKQCVTSLGVKLDAGLTMAPQINSVVRSCFYQLRRLTHLRRILKRRHLESVIHAFITSRLDYANALLIGVPDSALNRLQVVQNAAARFLMGTHRSSHITPVLEHLHWLPVIFRVQFKLLTFVFKALSDLAPSYLSALLTPYVPTRSLRSADLLLLHTPRMRLKSRGDRAFVHAAPKLWNSLPIGVWQAPSLVVFKSRLKIHFYTLAFRQ</sequence>